<evidence type="ECO:0000313" key="2">
    <source>
        <dbReference type="Proteomes" id="UP000193689"/>
    </source>
</evidence>
<sequence>MAYKTFSVVSEMPRMPTYSDTPHDAIFIGPRSWQDRLAPPRASRYGRRRHGRWIRWRGLWSRRGFRSRTRRWIETVGGRTGLDLKVAWGLIAVVCLMMKKNISSPEEGMERNANAKNGEYIVT</sequence>
<dbReference type="GeneID" id="63774574"/>
<dbReference type="AlphaFoldDB" id="A0A1Y2DXI4"/>
<reference evidence="1 2" key="1">
    <citation type="submission" date="2016-07" db="EMBL/GenBank/DDBJ databases">
        <title>Pervasive Adenine N6-methylation of Active Genes in Fungi.</title>
        <authorList>
            <consortium name="DOE Joint Genome Institute"/>
            <person name="Mondo S.J."/>
            <person name="Dannebaum R.O."/>
            <person name="Kuo R.C."/>
            <person name="Labutti K."/>
            <person name="Haridas S."/>
            <person name="Kuo A."/>
            <person name="Salamov A."/>
            <person name="Ahrendt S.R."/>
            <person name="Lipzen A."/>
            <person name="Sullivan W."/>
            <person name="Andreopoulos W.B."/>
            <person name="Clum A."/>
            <person name="Lindquist E."/>
            <person name="Daum C."/>
            <person name="Ramamoorthy G.K."/>
            <person name="Gryganskyi A."/>
            <person name="Culley D."/>
            <person name="Magnuson J.K."/>
            <person name="James T.Y."/>
            <person name="O'Malley M.A."/>
            <person name="Stajich J.E."/>
            <person name="Spatafora J.W."/>
            <person name="Visel A."/>
            <person name="Grigoriev I.V."/>
        </authorList>
    </citation>
    <scope>NUCLEOTIDE SEQUENCE [LARGE SCALE GENOMIC DNA]</scope>
    <source>
        <strain evidence="1 2">CBS 129021</strain>
    </source>
</reference>
<dbReference type="EMBL" id="MCFJ01000007">
    <property type="protein sequence ID" value="ORY63919.1"/>
    <property type="molecule type" value="Genomic_DNA"/>
</dbReference>
<dbReference type="Proteomes" id="UP000193689">
    <property type="component" value="Unassembled WGS sequence"/>
</dbReference>
<name>A0A1Y2DXI4_9PEZI</name>
<accession>A0A1Y2DXI4</accession>
<dbReference type="InParanoid" id="A0A1Y2DXI4"/>
<evidence type="ECO:0000313" key="1">
    <source>
        <dbReference type="EMBL" id="ORY63919.1"/>
    </source>
</evidence>
<gene>
    <name evidence="1" type="ORF">BCR38DRAFT_409331</name>
</gene>
<proteinExistence type="predicted"/>
<keyword evidence="2" id="KW-1185">Reference proteome</keyword>
<organism evidence="1 2">
    <name type="scientific">Pseudomassariella vexata</name>
    <dbReference type="NCBI Taxonomy" id="1141098"/>
    <lineage>
        <taxon>Eukaryota</taxon>
        <taxon>Fungi</taxon>
        <taxon>Dikarya</taxon>
        <taxon>Ascomycota</taxon>
        <taxon>Pezizomycotina</taxon>
        <taxon>Sordariomycetes</taxon>
        <taxon>Xylariomycetidae</taxon>
        <taxon>Amphisphaeriales</taxon>
        <taxon>Pseudomassariaceae</taxon>
        <taxon>Pseudomassariella</taxon>
    </lineage>
</organism>
<comment type="caution">
    <text evidence="1">The sequence shown here is derived from an EMBL/GenBank/DDBJ whole genome shotgun (WGS) entry which is preliminary data.</text>
</comment>
<protein>
    <submittedName>
        <fullName evidence="1">Uncharacterized protein</fullName>
    </submittedName>
</protein>
<dbReference type="RefSeq" id="XP_040715333.1">
    <property type="nucleotide sequence ID" value="XM_040858362.1"/>
</dbReference>